<organism evidence="1 2">
    <name type="scientific">Rhodofomes roseus</name>
    <dbReference type="NCBI Taxonomy" id="34475"/>
    <lineage>
        <taxon>Eukaryota</taxon>
        <taxon>Fungi</taxon>
        <taxon>Dikarya</taxon>
        <taxon>Basidiomycota</taxon>
        <taxon>Agaricomycotina</taxon>
        <taxon>Agaricomycetes</taxon>
        <taxon>Polyporales</taxon>
        <taxon>Rhodofomes</taxon>
    </lineage>
</organism>
<gene>
    <name evidence="1" type="ORF">C8Q71DRAFT_369136</name>
</gene>
<dbReference type="Proteomes" id="UP000814176">
    <property type="component" value="Unassembled WGS sequence"/>
</dbReference>
<evidence type="ECO:0000313" key="1">
    <source>
        <dbReference type="EMBL" id="KAH9830519.1"/>
    </source>
</evidence>
<evidence type="ECO:0008006" key="3">
    <source>
        <dbReference type="Google" id="ProtNLM"/>
    </source>
</evidence>
<evidence type="ECO:0000313" key="2">
    <source>
        <dbReference type="Proteomes" id="UP000814176"/>
    </source>
</evidence>
<dbReference type="EMBL" id="JADCUA010000031">
    <property type="protein sequence ID" value="KAH9830519.1"/>
    <property type="molecule type" value="Genomic_DNA"/>
</dbReference>
<protein>
    <recommendedName>
        <fullName evidence="3">F-box domain-containing protein</fullName>
    </recommendedName>
</protein>
<dbReference type="RefSeq" id="XP_047773823.1">
    <property type="nucleotide sequence ID" value="XM_047918119.1"/>
</dbReference>
<sequence>MNDACSPVMNVPLEILQEVFLHHRDLVHGRSRGQSQSHQDRCTVKRSPGYSWIAVSHVCHRWRVAVVHCPPLWTYLSVTRSAEWMAEVLTRSGSMLLHVTAELGATLDGDKTRAFQMVLAQLHRTRSLCVSGRVGDEIVPLFASPAPRLERLVLDHVVLPTPADPKNRDDAHIHFPSFLQRDLTPRLEYVELDAFQPQLHGPCADSLKHLVFRHRVAGTLMGRRYTGPCLLSLLSALQNMPSLESVAFDKEAHVMLGPAAEAELQGSLPDVVLPFMRSMHVHGTAEESVALLGHLTLPALADLSLSCARNSTEYSEALPAALAHTLAAVPETHTLHLAQFTGSGFHRYMRFAGYAAPALGSAPAQTFDVMVDRGYGREEIVPNMCRELPLEAVRELTIDSQEDLSESTWLALLDALPNLASIAVKGPFAPYKLPEVRFRLESAKSIQVHAGDSPMCRRIPTLRALN</sequence>
<proteinExistence type="predicted"/>
<accession>A0ABQ8K1I2</accession>
<reference evidence="1 2" key="1">
    <citation type="journal article" date="2021" name="Environ. Microbiol.">
        <title>Gene family expansions and transcriptome signatures uncover fungal adaptations to wood decay.</title>
        <authorList>
            <person name="Hage H."/>
            <person name="Miyauchi S."/>
            <person name="Viragh M."/>
            <person name="Drula E."/>
            <person name="Min B."/>
            <person name="Chaduli D."/>
            <person name="Navarro D."/>
            <person name="Favel A."/>
            <person name="Norest M."/>
            <person name="Lesage-Meessen L."/>
            <person name="Balint B."/>
            <person name="Merenyi Z."/>
            <person name="de Eugenio L."/>
            <person name="Morin E."/>
            <person name="Martinez A.T."/>
            <person name="Baldrian P."/>
            <person name="Stursova M."/>
            <person name="Martinez M.J."/>
            <person name="Novotny C."/>
            <person name="Magnuson J.K."/>
            <person name="Spatafora J.W."/>
            <person name="Maurice S."/>
            <person name="Pangilinan J."/>
            <person name="Andreopoulos W."/>
            <person name="LaButti K."/>
            <person name="Hundley H."/>
            <person name="Na H."/>
            <person name="Kuo A."/>
            <person name="Barry K."/>
            <person name="Lipzen A."/>
            <person name="Henrissat B."/>
            <person name="Riley R."/>
            <person name="Ahrendt S."/>
            <person name="Nagy L.G."/>
            <person name="Grigoriev I.V."/>
            <person name="Martin F."/>
            <person name="Rosso M.N."/>
        </authorList>
    </citation>
    <scope>NUCLEOTIDE SEQUENCE [LARGE SCALE GENOMIC DNA]</scope>
    <source>
        <strain evidence="1 2">CIRM-BRFM 1785</strain>
    </source>
</reference>
<comment type="caution">
    <text evidence="1">The sequence shown here is derived from an EMBL/GenBank/DDBJ whole genome shotgun (WGS) entry which is preliminary data.</text>
</comment>
<keyword evidence="2" id="KW-1185">Reference proteome</keyword>
<dbReference type="GeneID" id="71998851"/>
<name>A0ABQ8K1I2_9APHY</name>